<dbReference type="SUPFAM" id="SSF51445">
    <property type="entry name" value="(Trans)glycosidases"/>
    <property type="match status" value="5"/>
</dbReference>
<dbReference type="PANTHER" id="PTHR10353">
    <property type="entry name" value="GLYCOSYL HYDROLASE"/>
    <property type="match status" value="1"/>
</dbReference>
<evidence type="ECO:0000256" key="19">
    <source>
        <dbReference type="RuleBase" id="RU004468"/>
    </source>
</evidence>
<organism evidence="20 21">
    <name type="scientific">Anopheles epiroticus</name>
    <dbReference type="NCBI Taxonomy" id="199890"/>
    <lineage>
        <taxon>Eukaryota</taxon>
        <taxon>Metazoa</taxon>
        <taxon>Ecdysozoa</taxon>
        <taxon>Arthropoda</taxon>
        <taxon>Hexapoda</taxon>
        <taxon>Insecta</taxon>
        <taxon>Pterygota</taxon>
        <taxon>Neoptera</taxon>
        <taxon>Endopterygota</taxon>
        <taxon>Diptera</taxon>
        <taxon>Nematocera</taxon>
        <taxon>Culicoidea</taxon>
        <taxon>Culicidae</taxon>
        <taxon>Anophelinae</taxon>
        <taxon>Anopheles</taxon>
    </lineage>
</organism>
<evidence type="ECO:0000256" key="2">
    <source>
        <dbReference type="ARBA" id="ARBA00012657"/>
    </source>
</evidence>
<keyword evidence="6 19" id="KW-0326">Glycosidase</keyword>
<dbReference type="InterPro" id="IPR018120">
    <property type="entry name" value="Glyco_hydro_1_AS"/>
</dbReference>
<dbReference type="STRING" id="199890.A0A182PFL6"/>
<keyword evidence="21" id="KW-1185">Reference proteome</keyword>
<comment type="similarity">
    <text evidence="13">Belongs to the glycosyl hydrolase 1 family. Klotho subfamily.</text>
</comment>
<protein>
    <recommendedName>
        <fullName evidence="14">Cytosolic beta-glucosidase</fullName>
        <ecNumber evidence="3">3.2.1.21</ecNumber>
        <ecNumber evidence="2">3.2.1.46</ecNumber>
    </recommendedName>
    <alternativeName>
        <fullName evidence="15">Cytosolic galactosylceramidase</fullName>
    </alternativeName>
    <alternativeName>
        <fullName evidence="17">Cytosolic glucosylceramidase</fullName>
    </alternativeName>
    <alternativeName>
        <fullName evidence="16">Cytosolic glycosylceramidase</fullName>
    </alternativeName>
</protein>
<dbReference type="InterPro" id="IPR017853">
    <property type="entry name" value="GH"/>
</dbReference>
<comment type="catalytic activity">
    <reaction evidence="12">
        <text>beta-D-glucosyl-(1&lt;-&gt;1)-sphing-4-enine + H2O = sphing-4-enine + D-glucose</text>
        <dbReference type="Rhea" id="RHEA:59288"/>
        <dbReference type="ChEBI" id="CHEBI:4167"/>
        <dbReference type="ChEBI" id="CHEBI:15377"/>
        <dbReference type="ChEBI" id="CHEBI:57756"/>
        <dbReference type="ChEBI" id="CHEBI:83992"/>
    </reaction>
    <physiologicalReaction direction="left-to-right" evidence="12">
        <dbReference type="Rhea" id="RHEA:59289"/>
    </physiologicalReaction>
</comment>
<proteinExistence type="inferred from homology"/>
<comment type="catalytic activity">
    <reaction evidence="7">
        <text>a beta-D-galactosyl-(1&lt;-&gt;1')-N-acylsphing-4-enine + H2O = an N-acylsphing-4-enine + D-galactose</text>
        <dbReference type="Rhea" id="RHEA:14297"/>
        <dbReference type="ChEBI" id="CHEBI:4139"/>
        <dbReference type="ChEBI" id="CHEBI:15377"/>
        <dbReference type="ChEBI" id="CHEBI:18390"/>
        <dbReference type="ChEBI" id="CHEBI:52639"/>
        <dbReference type="EC" id="3.2.1.46"/>
    </reaction>
    <physiologicalReaction direction="left-to-right" evidence="7">
        <dbReference type="Rhea" id="RHEA:14298"/>
    </physiologicalReaction>
</comment>
<dbReference type="EC" id="3.2.1.46" evidence="2"/>
<dbReference type="PANTHER" id="PTHR10353:SF36">
    <property type="entry name" value="LP05116P"/>
    <property type="match status" value="1"/>
</dbReference>
<reference evidence="21" key="1">
    <citation type="submission" date="2013-03" db="EMBL/GenBank/DDBJ databases">
        <title>The Genome Sequence of Anopheles epiroticus epiroticus2.</title>
        <authorList>
            <consortium name="The Broad Institute Genomics Platform"/>
            <person name="Neafsey D.E."/>
            <person name="Howell P."/>
            <person name="Walker B."/>
            <person name="Young S.K."/>
            <person name="Zeng Q."/>
            <person name="Gargeya S."/>
            <person name="Fitzgerald M."/>
            <person name="Haas B."/>
            <person name="Abouelleil A."/>
            <person name="Allen A.W."/>
            <person name="Alvarado L."/>
            <person name="Arachchi H.M."/>
            <person name="Berlin A.M."/>
            <person name="Chapman S.B."/>
            <person name="Gainer-Dewar J."/>
            <person name="Goldberg J."/>
            <person name="Griggs A."/>
            <person name="Gujja S."/>
            <person name="Hansen M."/>
            <person name="Howarth C."/>
            <person name="Imamovic A."/>
            <person name="Ireland A."/>
            <person name="Larimer J."/>
            <person name="McCowan C."/>
            <person name="Murphy C."/>
            <person name="Pearson M."/>
            <person name="Poon T.W."/>
            <person name="Priest M."/>
            <person name="Roberts A."/>
            <person name="Saif S."/>
            <person name="Shea T."/>
            <person name="Sisk P."/>
            <person name="Sykes S."/>
            <person name="Wortman J."/>
            <person name="Nusbaum C."/>
            <person name="Birren B."/>
        </authorList>
    </citation>
    <scope>NUCLEOTIDE SEQUENCE [LARGE SCALE GENOMIC DNA]</scope>
    <source>
        <strain evidence="21">Epiroticus2</strain>
    </source>
</reference>
<evidence type="ECO:0000256" key="16">
    <source>
        <dbReference type="ARBA" id="ARBA00081896"/>
    </source>
</evidence>
<dbReference type="Proteomes" id="UP000075885">
    <property type="component" value="Unassembled WGS sequence"/>
</dbReference>
<dbReference type="FunFam" id="3.20.20.80:FF:000011">
    <property type="entry name" value="Cytosolic beta-glucosidase"/>
    <property type="match status" value="5"/>
</dbReference>
<name>A0A182PFL6_9DIPT</name>
<evidence type="ECO:0000256" key="3">
    <source>
        <dbReference type="ARBA" id="ARBA00012744"/>
    </source>
</evidence>
<evidence type="ECO:0000256" key="1">
    <source>
        <dbReference type="ARBA" id="ARBA00000448"/>
    </source>
</evidence>
<dbReference type="Pfam" id="PF00232">
    <property type="entry name" value="Glyco_hydro_1"/>
    <property type="match status" value="5"/>
</dbReference>
<feature type="active site" description="Nucleophile" evidence="18">
    <location>
        <position position="409"/>
    </location>
</feature>
<dbReference type="PROSITE" id="PS00653">
    <property type="entry name" value="GLYCOSYL_HYDROL_F1_2"/>
    <property type="match status" value="5"/>
</dbReference>
<evidence type="ECO:0000256" key="7">
    <source>
        <dbReference type="ARBA" id="ARBA00033698"/>
    </source>
</evidence>
<dbReference type="PROSITE" id="PS00572">
    <property type="entry name" value="GLYCOSYL_HYDROL_F1_1"/>
    <property type="match status" value="2"/>
</dbReference>
<evidence type="ECO:0000256" key="6">
    <source>
        <dbReference type="ARBA" id="ARBA00023295"/>
    </source>
</evidence>
<dbReference type="Gene3D" id="3.20.20.80">
    <property type="entry name" value="Glycosidases"/>
    <property type="match status" value="5"/>
</dbReference>
<feature type="active site" description="Nucleophile" evidence="18">
    <location>
        <position position="2435"/>
    </location>
</feature>
<evidence type="ECO:0000256" key="15">
    <source>
        <dbReference type="ARBA" id="ARBA00079026"/>
    </source>
</evidence>
<dbReference type="GO" id="GO:0016052">
    <property type="term" value="P:carbohydrate catabolic process"/>
    <property type="evidence" value="ECO:0007669"/>
    <property type="project" value="UniProtKB-ARBA"/>
</dbReference>
<dbReference type="VEuPathDB" id="VectorBase:AEPI005723"/>
<comment type="catalytic activity">
    <reaction evidence="9">
        <text>beta-D-galactosyl-(1&lt;-&gt;1')-N-octadecanoylsphing-4-enine + H2O = N-octadecanoylsphing-4-enine + D-galactose</text>
        <dbReference type="Rhea" id="RHEA:59292"/>
        <dbReference type="ChEBI" id="CHEBI:4139"/>
        <dbReference type="ChEBI" id="CHEBI:15377"/>
        <dbReference type="ChEBI" id="CHEBI:72961"/>
        <dbReference type="ChEBI" id="CHEBI:84720"/>
    </reaction>
    <physiologicalReaction direction="left-to-right" evidence="9">
        <dbReference type="Rhea" id="RHEA:59293"/>
    </physiologicalReaction>
</comment>
<dbReference type="EnsemblMetazoa" id="AEPI005723-RA">
    <property type="protein sequence ID" value="AEPI005723-PA"/>
    <property type="gene ID" value="AEPI005723"/>
</dbReference>
<comment type="catalytic activity">
    <reaction evidence="1">
        <text>Hydrolysis of terminal, non-reducing beta-D-glucosyl residues with release of beta-D-glucose.</text>
        <dbReference type="EC" id="3.2.1.21"/>
    </reaction>
</comment>
<dbReference type="GO" id="GO:0008422">
    <property type="term" value="F:beta-glucosidase activity"/>
    <property type="evidence" value="ECO:0007669"/>
    <property type="project" value="UniProtKB-EC"/>
</dbReference>
<evidence type="ECO:0000256" key="13">
    <source>
        <dbReference type="ARBA" id="ARBA00060858"/>
    </source>
</evidence>
<evidence type="ECO:0000256" key="9">
    <source>
        <dbReference type="ARBA" id="ARBA00050809"/>
    </source>
</evidence>
<dbReference type="PRINTS" id="PR00131">
    <property type="entry name" value="GLHYDRLASE1"/>
</dbReference>
<reference evidence="20" key="2">
    <citation type="submission" date="2020-05" db="UniProtKB">
        <authorList>
            <consortium name="EnsemblMetazoa"/>
        </authorList>
    </citation>
    <scope>IDENTIFICATION</scope>
    <source>
        <strain evidence="20">Epiroticus2</strain>
    </source>
</reference>
<evidence type="ECO:0000256" key="4">
    <source>
        <dbReference type="ARBA" id="ARBA00022729"/>
    </source>
</evidence>
<dbReference type="InterPro" id="IPR033132">
    <property type="entry name" value="GH_1_N_CS"/>
</dbReference>
<dbReference type="GO" id="GO:0004336">
    <property type="term" value="F:galactosylceramidase activity"/>
    <property type="evidence" value="ECO:0007669"/>
    <property type="project" value="UniProtKB-EC"/>
</dbReference>
<evidence type="ECO:0000313" key="20">
    <source>
        <dbReference type="EnsemblMetazoa" id="AEPI005723-PA"/>
    </source>
</evidence>
<evidence type="ECO:0000256" key="11">
    <source>
        <dbReference type="ARBA" id="ARBA00051666"/>
    </source>
</evidence>
<comment type="catalytic activity">
    <reaction evidence="11">
        <text>beta-D-glucosyl-(1&lt;-&gt;1)-N-octadecanoylsphing-4-enine + H2O = N-octadecanoylsphing-4-enine + D-glucose</text>
        <dbReference type="Rhea" id="RHEA:59284"/>
        <dbReference type="ChEBI" id="CHEBI:4167"/>
        <dbReference type="ChEBI" id="CHEBI:15377"/>
        <dbReference type="ChEBI" id="CHEBI:72961"/>
        <dbReference type="ChEBI" id="CHEBI:84719"/>
    </reaction>
    <physiologicalReaction direction="left-to-right" evidence="11">
        <dbReference type="Rhea" id="RHEA:59285"/>
    </physiologicalReaction>
</comment>
<dbReference type="EC" id="3.2.1.21" evidence="3"/>
<dbReference type="InterPro" id="IPR001360">
    <property type="entry name" value="Glyco_hydro_1"/>
</dbReference>
<evidence type="ECO:0000256" key="5">
    <source>
        <dbReference type="ARBA" id="ARBA00022801"/>
    </source>
</evidence>
<accession>A0A182PFL6</accession>
<comment type="catalytic activity">
    <reaction evidence="8">
        <text>beta-D-galactosyl-(1&lt;-&gt;1)-sphing-4-enine + H2O = sphing-4-enine + D-galactose</text>
        <dbReference type="Rhea" id="RHEA:43908"/>
        <dbReference type="ChEBI" id="CHEBI:4139"/>
        <dbReference type="ChEBI" id="CHEBI:15377"/>
        <dbReference type="ChEBI" id="CHEBI:57756"/>
        <dbReference type="ChEBI" id="CHEBI:57934"/>
    </reaction>
    <physiologicalReaction direction="left-to-right" evidence="8">
        <dbReference type="Rhea" id="RHEA:43909"/>
    </physiologicalReaction>
</comment>
<comment type="catalytic activity">
    <reaction evidence="10">
        <text>a beta-D-xylosyl-(1&lt;-&gt;1')-N-acylsphing-4-enine + cholesterol = cholesteryl 3-beta-D-xyloside + an N-acylsphing-4-enine</text>
        <dbReference type="Rhea" id="RHEA:70239"/>
        <dbReference type="ChEBI" id="CHEBI:16113"/>
        <dbReference type="ChEBI" id="CHEBI:52639"/>
        <dbReference type="ChEBI" id="CHEBI:189067"/>
        <dbReference type="ChEBI" id="CHEBI:189068"/>
    </reaction>
    <physiologicalReaction direction="left-to-right" evidence="10">
        <dbReference type="Rhea" id="RHEA:70240"/>
    </physiologicalReaction>
    <physiologicalReaction direction="right-to-left" evidence="10">
        <dbReference type="Rhea" id="RHEA:70241"/>
    </physiologicalReaction>
</comment>
<evidence type="ECO:0000256" key="17">
    <source>
        <dbReference type="ARBA" id="ARBA00083229"/>
    </source>
</evidence>
<evidence type="ECO:0000256" key="8">
    <source>
        <dbReference type="ARBA" id="ARBA00048813"/>
    </source>
</evidence>
<evidence type="ECO:0000313" key="21">
    <source>
        <dbReference type="Proteomes" id="UP000075885"/>
    </source>
</evidence>
<keyword evidence="5 19" id="KW-0378">Hydrolase</keyword>
<evidence type="ECO:0000256" key="12">
    <source>
        <dbReference type="ARBA" id="ARBA00052085"/>
    </source>
</evidence>
<evidence type="ECO:0000256" key="14">
    <source>
        <dbReference type="ARBA" id="ARBA00068094"/>
    </source>
</evidence>
<sequence length="2571" mass="294824">MLQGDKWYEQNRHCQTEVRYRLLALTCTAEGKFARRFPSDFRFGVGSSAYQIEGGWNASGKGESIWDRMTHQHPEKIADGSNGDISSDSYHNWRRDVQMVRELGVDVYRFSLSWPRIMPNGFLNSVSKAGITYYSNLIDELLRYNITPMVTLYHWDLPQRFQELGGWANPELIGYFHDYAKVAFEQFGDRVKIWTTINEPWHVCEHGYGVDFMAPALDYPGIASYLCGHNLLKAHAEAVHMYRRIFQPKQQGKIGITLDTSWPEPATNSEDDREASELAAQFYLGWFGHPIFSETGNYPRVMIDRIAAMSRQQGYTKSRLPTFTKEEIERIKGTADFFGINSYTSILVRKNDRNNSANFPVPSFNHDMGVVESADPDWPKSGSVVPSGMNKLLNWIRREYNNPTVYITENGVSDLGGTNDVKRIDYFNSYLQAVLDALEDGCNIQMYIAWSLMDSYEWKAGFTEKFGLYHVDFSSPNRTRTPKASAKVYANIVRTHQIDWSYRPTPEVFILPPSPYQSSSNRLSITVPVVCLLVATIGALVKALNLLVVAPAKVGERQFPAHFQFGVATSSYQIEGGWNEDGKGESIWDRLTHESPQKIADQSNGDVACDSYHQWQRDVEMVRELGVDFYRFSIAWARIMPTGISNEVNQKGIEYYNNLIDELLKYNITPMVTLYHWDLPQRLQDMGGWTNRQIVEYFREYARVAFELFGDRVKIWATFNEPKQSCKESYEQDAMAPGLEFPGVYSYLCTHHVLLAHAEAVDVYRTFFQEAQNGVIGLVVDSAWHEPNSEDDHEAAERAMQFNIGIYMHPIYHGNYPPVMIERIATLSAQQGFHKSRLPAFTQEEIDKLKGSVDYFGFNAYTTRLVTANGEDNLANFPEPSFDHDRDVVEYIDPSWPSSASPWLKVYPKGLYSVLKWIRDEYGNPPVWITENGVSDLDGTRDLERVEYFNTYLEAVLDAIDEGCDVRGYTAWSLMDNFEWRAGYSQRFGLYYVDFNDPTRPRYAKTSAKVYANIVRTRSIDPDYLPDPDRRFATDFKFGVGTSSYQIEGAWNEDGKGESIWDRLTHEKPEKILDQSNGDVAANSYHLWKRDVEMVKELGVDIYRFSIAWTRIMPTGIANEINEKGIAYYNNLIDELLANGITPMVTLYHWDLPQRLQEMGGWTNELIVDHFVEYARVVFERYGDRVKTWTTFNEPWQTCENSYANDAMSPGYEFPGIPAYHCAHNLLKAHAEAVHLYRNVFKPVQQGLIGITLDSSWSEPATDADEDVRAAERSLRFNLGWFANPIFSEAGDYPQEMRETIANLSEAQGFPTSRLPSFTPEEIVRIRGTSDYFGLNTYGSSMVKANDGPYDPADGPSHGHDTNVIGFRDPSWPVAASPWLNIVPWGMRKLLNWIRTEYNNPPLWITENGVSDFGGTMDYMRIDYLNSYLDAVLDAIDDGCDVRGYIAWSLMDNYEWRAGYVEKFGFYYVDFENPERTRYAKASSKVLTNIVRTRQIDYAYRPNPDVFIPPPTPGKLVVQVTHGQRRFPEGFKFGVGTSAYQIEGGWNEDGKGESIWDHLVHNYPEKITDRTNGDVACDSYHNWRRDVEMIRELGVDIYRFSLAWSRILPTGISNHVNEKGVEYYNNLINELLKHNITPMVTLFHWDTPQRLQEMGGFTNRLIVAHFREYARVAFERFGDRVKIWTTFNEPPQTCRLPYEYDAMAPGLDFPGSYTYLCTHHLLLSHAEAVDLYRKEFQPTQGGQIGITVDGSWAEPVSEDEREASDITMQFLFGIYMHPIYIGNYPQVIIDRIAQLSMQQGFKKSRLPTFTEEELAKLKGSTDFFGYNGYTTNLVYMNDVANTANFRVPSFDHDRNTVEFQDDRWPSAGSPWLKVYPRGMYNVLNWIRREYGNPPVWVTENGVSDLGGTRDVARVQYYKDYLNAILDAIEDGCDVRGYVAWSLMDNFEWRAGLSERFGLYYVNYTDPGRARYAKSSAKAFGNIVRNRWIDPDDMPEPELYIPGPGEMITTTTVRVETTTKEENDDDDDGASGVLVSKLLIVVAFLLVVIADETVVRRFPDGFEFGVGTSAYQIEGGWNEDGKGESIWDRLTHAVPSRIVDGSTGDVACDSYHQWRRDVEMVKELGVQYYRFSIAWPRIMPTGLSNSVNAKGLEYYNNLIDELLRNGIKPMVTLYHWDLPQRLQEMGGWLNPVVVEHFREYARIAFSSFGDRVKLWTTINEPWHICENGYGREEMAPGYEFPGVPAYMCGHNILLAHGEAVRLYRTTFAADQRGKIGISLDARWPEPERMLEEDDNEASDWQLQFHLGWFAHPIFSEEGDYPSLMKERIGNLSEAQGFPRSRLPVFTAQEVNLLRGSSDFFALNTYTTSLVRKNDAENTAGYPVPSYLHDMGVVESSDPYWPVAEETSWIKIVPFGLYKLLDWIRESYNSPVIYITENGIGSGPGTKDQQRVHYFNDYLNAVLNAIEDGCDVRLYVAWSLMDNFEWRDGYTQKFGLYYVDFDDPQRTRYGKMSAKVFSRIVKTRTIDFFYQPEPDVLITGVKGNGTSVLPDVFVFASTVLLATVARRLYVTLR</sequence>
<evidence type="ECO:0000256" key="18">
    <source>
        <dbReference type="PROSITE-ProRule" id="PRU10055"/>
    </source>
</evidence>
<keyword evidence="4" id="KW-0732">Signal</keyword>
<evidence type="ECO:0000256" key="10">
    <source>
        <dbReference type="ARBA" id="ARBA00051414"/>
    </source>
</evidence>